<dbReference type="VEuPathDB" id="FungiDB:JI435_432770"/>
<sequence>MGWQCIVAGCYKAGDPKCHAQTNVSRHYPPLAAQGSRSDWNLCSMLILGDEVTNLQISESMTPFEDHSPAKSPWLDLEVVSYRVLDLALMQIRAEQRYVDMICVDLRAAGSQIC</sequence>
<dbReference type="AlphaFoldDB" id="A0A7U2HYY6"/>
<name>A0A7U2HYY6_PHANO</name>
<proteinExistence type="predicted"/>
<accession>A0A7U2HYY6</accession>
<dbReference type="EMBL" id="CP069028">
    <property type="protein sequence ID" value="QRC95818.1"/>
    <property type="molecule type" value="Genomic_DNA"/>
</dbReference>
<organism evidence="1 2">
    <name type="scientific">Phaeosphaeria nodorum (strain SN15 / ATCC MYA-4574 / FGSC 10173)</name>
    <name type="common">Glume blotch fungus</name>
    <name type="synonym">Parastagonospora nodorum</name>
    <dbReference type="NCBI Taxonomy" id="321614"/>
    <lineage>
        <taxon>Eukaryota</taxon>
        <taxon>Fungi</taxon>
        <taxon>Dikarya</taxon>
        <taxon>Ascomycota</taxon>
        <taxon>Pezizomycotina</taxon>
        <taxon>Dothideomycetes</taxon>
        <taxon>Pleosporomycetidae</taxon>
        <taxon>Pleosporales</taxon>
        <taxon>Pleosporineae</taxon>
        <taxon>Phaeosphaeriaceae</taxon>
        <taxon>Parastagonospora</taxon>
    </lineage>
</organism>
<gene>
    <name evidence="1" type="ORF">JI435_432770</name>
</gene>
<reference evidence="2" key="1">
    <citation type="journal article" date="2021" name="BMC Genomics">
        <title>Chromosome-level genome assembly and manually-curated proteome of model necrotroph Parastagonospora nodorum Sn15 reveals a genome-wide trove of candidate effector homologs, and redundancy of virulence-related functions within an accessory chromosome.</title>
        <authorList>
            <person name="Bertazzoni S."/>
            <person name="Jones D.A.B."/>
            <person name="Phan H.T."/>
            <person name="Tan K.-C."/>
            <person name="Hane J.K."/>
        </authorList>
    </citation>
    <scope>NUCLEOTIDE SEQUENCE [LARGE SCALE GENOMIC DNA]</scope>
    <source>
        <strain evidence="2">SN15 / ATCC MYA-4574 / FGSC 10173)</strain>
    </source>
</reference>
<keyword evidence="2" id="KW-1185">Reference proteome</keyword>
<evidence type="ECO:0000313" key="1">
    <source>
        <dbReference type="EMBL" id="QRC95818.1"/>
    </source>
</evidence>
<protein>
    <submittedName>
        <fullName evidence="1">Uncharacterized protein</fullName>
    </submittedName>
</protein>
<dbReference type="Proteomes" id="UP000663193">
    <property type="component" value="Chromosome 6"/>
</dbReference>
<evidence type="ECO:0000313" key="2">
    <source>
        <dbReference type="Proteomes" id="UP000663193"/>
    </source>
</evidence>